<evidence type="ECO:0000313" key="3">
    <source>
        <dbReference type="Proteomes" id="UP000464524"/>
    </source>
</evidence>
<dbReference type="AlphaFoldDB" id="A0A857JRM7"/>
<organism evidence="2 3">
    <name type="scientific">Paraglaciecola mesophila</name>
    <dbReference type="NCBI Taxonomy" id="197222"/>
    <lineage>
        <taxon>Bacteria</taxon>
        <taxon>Pseudomonadati</taxon>
        <taxon>Pseudomonadota</taxon>
        <taxon>Gammaproteobacteria</taxon>
        <taxon>Alteromonadales</taxon>
        <taxon>Alteromonadaceae</taxon>
        <taxon>Paraglaciecola</taxon>
    </lineage>
</organism>
<name>A0A857JRM7_9ALTE</name>
<protein>
    <recommendedName>
        <fullName evidence="1">DUF6429 domain-containing protein</fullName>
    </recommendedName>
</protein>
<dbReference type="Pfam" id="PF20008">
    <property type="entry name" value="DUF6429"/>
    <property type="match status" value="1"/>
</dbReference>
<dbReference type="EMBL" id="CP047656">
    <property type="protein sequence ID" value="QHJ13830.1"/>
    <property type="molecule type" value="Genomic_DNA"/>
</dbReference>
<accession>A0A857JRM7</accession>
<sequence>MRADSLRSDFSPHVRAPYIEVSSHMKMETAVEIDEDKIDEAALALFYLTLHDKFGRAWKQIDWSITDRLYEKGYIHDPVGKSKSVVLTEEGLAKSEELFKKLFVKSE</sequence>
<dbReference type="InterPro" id="IPR045489">
    <property type="entry name" value="DUF6429"/>
</dbReference>
<dbReference type="KEGG" id="pmes:FX988_04110"/>
<keyword evidence="3" id="KW-1185">Reference proteome</keyword>
<feature type="domain" description="DUF6429" evidence="1">
    <location>
        <begin position="34"/>
        <end position="105"/>
    </location>
</feature>
<dbReference type="Proteomes" id="UP000464524">
    <property type="component" value="Chromosome"/>
</dbReference>
<gene>
    <name evidence="2" type="ORF">FX988_04110</name>
</gene>
<proteinExistence type="predicted"/>
<evidence type="ECO:0000259" key="1">
    <source>
        <dbReference type="Pfam" id="PF20008"/>
    </source>
</evidence>
<reference evidence="2 3" key="1">
    <citation type="submission" date="2019-12" db="EMBL/GenBank/DDBJ databases">
        <title>Genome sequencing and assembly of endphytes of Porphyra tenera.</title>
        <authorList>
            <person name="Park J.M."/>
            <person name="Shin R."/>
            <person name="Jo S.H."/>
        </authorList>
    </citation>
    <scope>NUCLEOTIDE SEQUENCE [LARGE SCALE GENOMIC DNA]</scope>
    <source>
        <strain evidence="2 3">GPM4</strain>
    </source>
</reference>
<evidence type="ECO:0000313" key="2">
    <source>
        <dbReference type="EMBL" id="QHJ13830.1"/>
    </source>
</evidence>